<proteinExistence type="predicted"/>
<feature type="transmembrane region" description="Helical" evidence="5">
    <location>
        <begin position="94"/>
        <end position="117"/>
    </location>
</feature>
<dbReference type="InterPro" id="IPR044772">
    <property type="entry name" value="NO3_transporter"/>
</dbReference>
<name>A0A833VGN6_9POAL</name>
<evidence type="ECO:0000313" key="7">
    <source>
        <dbReference type="Proteomes" id="UP000623129"/>
    </source>
</evidence>
<keyword evidence="7" id="KW-1185">Reference proteome</keyword>
<keyword evidence="3 5" id="KW-1133">Transmembrane helix</keyword>
<comment type="subcellular location">
    <subcellularLocation>
        <location evidence="1">Membrane</location>
        <topology evidence="1">Multi-pass membrane protein</topology>
    </subcellularLocation>
</comment>
<feature type="transmembrane region" description="Helical" evidence="5">
    <location>
        <begin position="123"/>
        <end position="142"/>
    </location>
</feature>
<gene>
    <name evidence="6" type="ORF">FCM35_KLT12355</name>
</gene>
<dbReference type="Gene3D" id="1.20.1250.20">
    <property type="entry name" value="MFS general substrate transporter like domains"/>
    <property type="match status" value="1"/>
</dbReference>
<dbReference type="Proteomes" id="UP000623129">
    <property type="component" value="Unassembled WGS sequence"/>
</dbReference>
<reference evidence="6" key="1">
    <citation type="submission" date="2020-01" db="EMBL/GenBank/DDBJ databases">
        <title>Genome sequence of Kobresia littledalei, the first chromosome-level genome in the family Cyperaceae.</title>
        <authorList>
            <person name="Qu G."/>
        </authorList>
    </citation>
    <scope>NUCLEOTIDE SEQUENCE</scope>
    <source>
        <strain evidence="6">C.B.Clarke</strain>
        <tissue evidence="6">Leaf</tissue>
    </source>
</reference>
<sequence length="156" mass="16494">MIDQDPNPIMPVDSEDRAMELRPLSFAVPHMRAFHLAWLSLFSCFFSAFSVPPLLPVLGANPSTGVTSGVVSLSATFVVRLVMGPLCDLLGPRLSTTILSLVTGVMSIVLALLGASASHNGLILLRLMSGLSLGTFVANQYWMSSMFSPSVVGLGA</sequence>
<dbReference type="InterPro" id="IPR036259">
    <property type="entry name" value="MFS_trans_sf"/>
</dbReference>
<dbReference type="SUPFAM" id="SSF103473">
    <property type="entry name" value="MFS general substrate transporter"/>
    <property type="match status" value="1"/>
</dbReference>
<dbReference type="EMBL" id="SWLB01000023">
    <property type="protein sequence ID" value="KAF3323624.1"/>
    <property type="molecule type" value="Genomic_DNA"/>
</dbReference>
<feature type="transmembrane region" description="Helical" evidence="5">
    <location>
        <begin position="33"/>
        <end position="51"/>
    </location>
</feature>
<protein>
    <submittedName>
        <fullName evidence="6">Nitrate transporter2.7</fullName>
    </submittedName>
</protein>
<dbReference type="GO" id="GO:0016020">
    <property type="term" value="C:membrane"/>
    <property type="evidence" value="ECO:0007669"/>
    <property type="project" value="UniProtKB-SubCell"/>
</dbReference>
<keyword evidence="2 5" id="KW-0812">Transmembrane</keyword>
<dbReference type="GO" id="GO:0015112">
    <property type="term" value="F:nitrate transmembrane transporter activity"/>
    <property type="evidence" value="ECO:0007669"/>
    <property type="project" value="InterPro"/>
</dbReference>
<evidence type="ECO:0000313" key="6">
    <source>
        <dbReference type="EMBL" id="KAF3323624.1"/>
    </source>
</evidence>
<accession>A0A833VGN6</accession>
<dbReference type="OrthoDB" id="434240at2759"/>
<feature type="transmembrane region" description="Helical" evidence="5">
    <location>
        <begin position="63"/>
        <end position="82"/>
    </location>
</feature>
<dbReference type="PANTHER" id="PTHR23515">
    <property type="entry name" value="HIGH-AFFINITY NITRATE TRANSPORTER 2.3"/>
    <property type="match status" value="1"/>
</dbReference>
<keyword evidence="4 5" id="KW-0472">Membrane</keyword>
<dbReference type="AlphaFoldDB" id="A0A833VGN6"/>
<organism evidence="6 7">
    <name type="scientific">Carex littledalei</name>
    <dbReference type="NCBI Taxonomy" id="544730"/>
    <lineage>
        <taxon>Eukaryota</taxon>
        <taxon>Viridiplantae</taxon>
        <taxon>Streptophyta</taxon>
        <taxon>Embryophyta</taxon>
        <taxon>Tracheophyta</taxon>
        <taxon>Spermatophyta</taxon>
        <taxon>Magnoliopsida</taxon>
        <taxon>Liliopsida</taxon>
        <taxon>Poales</taxon>
        <taxon>Cyperaceae</taxon>
        <taxon>Cyperoideae</taxon>
        <taxon>Cariceae</taxon>
        <taxon>Carex</taxon>
        <taxon>Carex subgen. Euthyceras</taxon>
    </lineage>
</organism>
<evidence type="ECO:0000256" key="2">
    <source>
        <dbReference type="ARBA" id="ARBA00022692"/>
    </source>
</evidence>
<comment type="caution">
    <text evidence="6">The sequence shown here is derived from an EMBL/GenBank/DDBJ whole genome shotgun (WGS) entry which is preliminary data.</text>
</comment>
<evidence type="ECO:0000256" key="1">
    <source>
        <dbReference type="ARBA" id="ARBA00004141"/>
    </source>
</evidence>
<evidence type="ECO:0000256" key="5">
    <source>
        <dbReference type="SAM" id="Phobius"/>
    </source>
</evidence>
<evidence type="ECO:0000256" key="4">
    <source>
        <dbReference type="ARBA" id="ARBA00023136"/>
    </source>
</evidence>
<evidence type="ECO:0000256" key="3">
    <source>
        <dbReference type="ARBA" id="ARBA00022989"/>
    </source>
</evidence>